<dbReference type="EMBL" id="CM017639">
    <property type="protein sequence ID" value="TYJ39835.1"/>
    <property type="molecule type" value="Genomic_DNA"/>
</dbReference>
<organism evidence="3 4">
    <name type="scientific">Gossypium mustelinum</name>
    <name type="common">Cotton</name>
    <name type="synonym">Gossypium caicoense</name>
    <dbReference type="NCBI Taxonomy" id="34275"/>
    <lineage>
        <taxon>Eukaryota</taxon>
        <taxon>Viridiplantae</taxon>
        <taxon>Streptophyta</taxon>
        <taxon>Embryophyta</taxon>
        <taxon>Tracheophyta</taxon>
        <taxon>Spermatophyta</taxon>
        <taxon>Magnoliopsida</taxon>
        <taxon>eudicotyledons</taxon>
        <taxon>Gunneridae</taxon>
        <taxon>Pentapetalae</taxon>
        <taxon>rosids</taxon>
        <taxon>malvids</taxon>
        <taxon>Malvales</taxon>
        <taxon>Malvaceae</taxon>
        <taxon>Malvoideae</taxon>
        <taxon>Gossypium</taxon>
    </lineage>
</organism>
<keyword evidence="4" id="KW-1185">Reference proteome</keyword>
<protein>
    <submittedName>
        <fullName evidence="3">Uncharacterized protein</fullName>
    </submittedName>
</protein>
<dbReference type="InterPro" id="IPR011990">
    <property type="entry name" value="TPR-like_helical_dom_sf"/>
</dbReference>
<name>A0A5D2ZLL6_GOSMU</name>
<gene>
    <name evidence="3" type="ORF">E1A91_A04G096900v1</name>
</gene>
<evidence type="ECO:0000313" key="4">
    <source>
        <dbReference type="Proteomes" id="UP000323597"/>
    </source>
</evidence>
<dbReference type="PANTHER" id="PTHR46674">
    <property type="entry name" value="INACTIVE PEPTIDYL-PROLYL CIS-TRANS ISOMERASE FKBP6"/>
    <property type="match status" value="1"/>
</dbReference>
<evidence type="ECO:0000313" key="3">
    <source>
        <dbReference type="EMBL" id="TYJ39835.1"/>
    </source>
</evidence>
<reference evidence="3 4" key="1">
    <citation type="submission" date="2019-07" db="EMBL/GenBank/DDBJ databases">
        <title>WGS assembly of Gossypium mustelinum.</title>
        <authorList>
            <person name="Chen Z.J."/>
            <person name="Sreedasyam A."/>
            <person name="Ando A."/>
            <person name="Song Q."/>
            <person name="De L."/>
            <person name="Hulse-Kemp A."/>
            <person name="Ding M."/>
            <person name="Ye W."/>
            <person name="Kirkbride R."/>
            <person name="Jenkins J."/>
            <person name="Plott C."/>
            <person name="Lovell J."/>
            <person name="Lin Y.-M."/>
            <person name="Vaughn R."/>
            <person name="Liu B."/>
            <person name="Li W."/>
            <person name="Simpson S."/>
            <person name="Scheffler B."/>
            <person name="Saski C."/>
            <person name="Grover C."/>
            <person name="Hu G."/>
            <person name="Conover J."/>
            <person name="Carlson J."/>
            <person name="Shu S."/>
            <person name="Boston L."/>
            <person name="Williams M."/>
            <person name="Peterson D."/>
            <person name="Mcgee K."/>
            <person name="Jones D."/>
            <person name="Wendel J."/>
            <person name="Stelly D."/>
            <person name="Grimwood J."/>
            <person name="Schmutz J."/>
        </authorList>
    </citation>
    <scope>NUCLEOTIDE SEQUENCE [LARGE SCALE GENOMIC DNA]</scope>
    <source>
        <strain evidence="3">1408120.09</strain>
    </source>
</reference>
<dbReference type="PANTHER" id="PTHR46674:SF1">
    <property type="entry name" value="INACTIVE PEPTIDYL-PROLYL CIS-TRANS ISOMERASE FKBP6"/>
    <property type="match status" value="1"/>
</dbReference>
<dbReference type="InterPro" id="IPR042282">
    <property type="entry name" value="FKBP6/shu"/>
</dbReference>
<dbReference type="Proteomes" id="UP000323597">
    <property type="component" value="Chromosome A04"/>
</dbReference>
<evidence type="ECO:0000256" key="1">
    <source>
        <dbReference type="ARBA" id="ARBA00022737"/>
    </source>
</evidence>
<keyword evidence="2" id="KW-0802">TPR repeat</keyword>
<proteinExistence type="predicted"/>
<dbReference type="SUPFAM" id="SSF48452">
    <property type="entry name" value="TPR-like"/>
    <property type="match status" value="1"/>
</dbReference>
<dbReference type="AlphaFoldDB" id="A0A5D2ZLL6"/>
<keyword evidence="1" id="KW-0677">Repeat</keyword>
<dbReference type="Gene3D" id="1.10.150.160">
    <property type="match status" value="1"/>
</dbReference>
<sequence>MDFPMLDWTGLNFQEIMNEAEKIRVTGNQLFKEGKFKLAKAKYEKVLREFNHVNPQTDEEGKVFLDTRNSLCLNVAACFLKMGECRKSIDACNKVHTLAFCSGVLDSLVVELKAS</sequence>
<evidence type="ECO:0000256" key="2">
    <source>
        <dbReference type="ARBA" id="ARBA00022803"/>
    </source>
</evidence>
<accession>A0A5D2ZLL6</accession>